<dbReference type="PATRIC" id="fig|882.5.peg.1063"/>
<proteinExistence type="predicted"/>
<protein>
    <submittedName>
        <fullName evidence="2">Lipoprotein, putative</fullName>
    </submittedName>
</protein>
<dbReference type="HOGENOM" id="CLU_172416_0_0_7"/>
<dbReference type="PaxDb" id="882-DVU_1126"/>
<evidence type="ECO:0000313" key="2">
    <source>
        <dbReference type="EMBL" id="AAS95606.1"/>
    </source>
</evidence>
<keyword evidence="1" id="KW-0732">Signal</keyword>
<dbReference type="PROSITE" id="PS51257">
    <property type="entry name" value="PROKAR_LIPOPROTEIN"/>
    <property type="match status" value="1"/>
</dbReference>
<organism evidence="2 3">
    <name type="scientific">Nitratidesulfovibrio vulgaris (strain ATCC 29579 / DSM 644 / CCUG 34227 / NCIMB 8303 / VKM B-1760 / Hildenborough)</name>
    <name type="common">Desulfovibrio vulgaris</name>
    <dbReference type="NCBI Taxonomy" id="882"/>
    <lineage>
        <taxon>Bacteria</taxon>
        <taxon>Pseudomonadati</taxon>
        <taxon>Thermodesulfobacteriota</taxon>
        <taxon>Desulfovibrionia</taxon>
        <taxon>Desulfovibrionales</taxon>
        <taxon>Desulfovibrionaceae</taxon>
        <taxon>Nitratidesulfovibrio</taxon>
    </lineage>
</organism>
<accession>Q72D05</accession>
<dbReference type="STRING" id="882.DVU_1126"/>
<dbReference type="RefSeq" id="WP_010938425.1">
    <property type="nucleotide sequence ID" value="NC_002937.3"/>
</dbReference>
<keyword evidence="2" id="KW-0449">Lipoprotein</keyword>
<gene>
    <name evidence="2" type="ordered locus">DVU_1126</name>
</gene>
<dbReference type="EMBL" id="AE017285">
    <property type="protein sequence ID" value="AAS95606.1"/>
    <property type="molecule type" value="Genomic_DNA"/>
</dbReference>
<dbReference type="Proteomes" id="UP000002194">
    <property type="component" value="Chromosome"/>
</dbReference>
<keyword evidence="3" id="KW-1185">Reference proteome</keyword>
<dbReference type="EnsemblBacteria" id="AAS95606">
    <property type="protein sequence ID" value="AAS95606"/>
    <property type="gene ID" value="DVU_1126"/>
</dbReference>
<dbReference type="KEGG" id="dvu:DVU_1126"/>
<reference evidence="2 3" key="1">
    <citation type="journal article" date="2004" name="Nat. Biotechnol.">
        <title>The genome sequence of the anaerobic, sulfate-reducing bacterium Desulfovibrio vulgaris Hildenborough.</title>
        <authorList>
            <person name="Heidelberg J.F."/>
            <person name="Seshadri R."/>
            <person name="Haveman S.A."/>
            <person name="Hemme C.L."/>
            <person name="Paulsen I.T."/>
            <person name="Kolonay J.F."/>
            <person name="Eisen J.A."/>
            <person name="Ward N."/>
            <person name="Methe B."/>
            <person name="Brinkac L.M."/>
            <person name="Daugherty S.C."/>
            <person name="Deboy R.T."/>
            <person name="Dodson R.J."/>
            <person name="Durkin A.S."/>
            <person name="Madupu R."/>
            <person name="Nelson W.C."/>
            <person name="Sullivan S.A."/>
            <person name="Fouts D."/>
            <person name="Haft D.H."/>
            <person name="Selengut J."/>
            <person name="Peterson J.D."/>
            <person name="Davidsen T.M."/>
            <person name="Zafar N."/>
            <person name="Zhou L."/>
            <person name="Radune D."/>
            <person name="Dimitrov G."/>
            <person name="Hance M."/>
            <person name="Tran K."/>
            <person name="Khouri H."/>
            <person name="Gill J."/>
            <person name="Utterback T.R."/>
            <person name="Feldblyum T.V."/>
            <person name="Wall J.D."/>
            <person name="Voordouw G."/>
            <person name="Fraser C.M."/>
        </authorList>
    </citation>
    <scope>NUCLEOTIDE SEQUENCE [LARGE SCALE GENOMIC DNA]</scope>
    <source>
        <strain evidence="3">ATCC 29579 / DSM 644 / NCIMB 8303 / VKM B-1760 / Hildenborough</strain>
    </source>
</reference>
<feature type="chain" id="PRO_5004285188" evidence="1">
    <location>
        <begin position="28"/>
        <end position="101"/>
    </location>
</feature>
<name>Q72D05_NITV2</name>
<dbReference type="AlphaFoldDB" id="Q72D05"/>
<dbReference type="eggNOG" id="ENOG50318DH">
    <property type="taxonomic scope" value="Bacteria"/>
</dbReference>
<sequence>MPRAMQPLLASTVLGSMLALCGLTGCASRPAPPPSVLVVATQPCPAPVRPVLPMLDGTLPFDAPPNVAALLKRDDALRGYAKGLEAAVDCYRAQTAPMENR</sequence>
<evidence type="ECO:0000256" key="1">
    <source>
        <dbReference type="SAM" id="SignalP"/>
    </source>
</evidence>
<dbReference type="OrthoDB" id="5463934at2"/>
<evidence type="ECO:0000313" key="3">
    <source>
        <dbReference type="Proteomes" id="UP000002194"/>
    </source>
</evidence>
<feature type="signal peptide" evidence="1">
    <location>
        <begin position="1"/>
        <end position="27"/>
    </location>
</feature>